<dbReference type="AlphaFoldDB" id="A0A2M7T7Q1"/>
<dbReference type="Proteomes" id="UP000230956">
    <property type="component" value="Unassembled WGS sequence"/>
</dbReference>
<dbReference type="InterPro" id="IPR036280">
    <property type="entry name" value="Multihaem_cyt_sf"/>
</dbReference>
<protein>
    <submittedName>
        <fullName evidence="2">Uncharacterized protein</fullName>
    </submittedName>
</protein>
<dbReference type="Gene3D" id="1.10.1130.10">
    <property type="entry name" value="Flavocytochrome C3, Chain A"/>
    <property type="match status" value="1"/>
</dbReference>
<name>A0A2M7T7Q1_9ACTN</name>
<keyword evidence="1" id="KW-0732">Signal</keyword>
<dbReference type="RefSeq" id="WP_286677700.1">
    <property type="nucleotide sequence ID" value="NZ_MNXI01000026.1"/>
</dbReference>
<evidence type="ECO:0000313" key="3">
    <source>
        <dbReference type="Proteomes" id="UP000230956"/>
    </source>
</evidence>
<reference evidence="3" key="1">
    <citation type="submission" date="2017-09" db="EMBL/GenBank/DDBJ databases">
        <title>Depth-based differentiation of microbial function through sediment-hosted aquifers and enrichment of novel symbionts in the deep terrestrial subsurface.</title>
        <authorList>
            <person name="Probst A.J."/>
            <person name="Ladd B."/>
            <person name="Jarett J.K."/>
            <person name="Geller-Mcgrath D.E."/>
            <person name="Sieber C.M.K."/>
            <person name="Emerson J.B."/>
            <person name="Anantharaman K."/>
            <person name="Thomas B.C."/>
            <person name="Malmstrom R."/>
            <person name="Stieglmeier M."/>
            <person name="Klingl A."/>
            <person name="Woyke T."/>
            <person name="Ryan C.M."/>
            <person name="Banfield J.F."/>
        </authorList>
    </citation>
    <scope>NUCLEOTIDE SEQUENCE [LARGE SCALE GENOMIC DNA]</scope>
</reference>
<accession>A0A2M7T7Q1</accession>
<gene>
    <name evidence="2" type="ORF">COY37_06185</name>
</gene>
<feature type="signal peptide" evidence="1">
    <location>
        <begin position="1"/>
        <end position="27"/>
    </location>
</feature>
<dbReference type="EMBL" id="PFNG01000149">
    <property type="protein sequence ID" value="PIZ38414.1"/>
    <property type="molecule type" value="Genomic_DNA"/>
</dbReference>
<proteinExistence type="predicted"/>
<evidence type="ECO:0000313" key="2">
    <source>
        <dbReference type="EMBL" id="PIZ38414.1"/>
    </source>
</evidence>
<evidence type="ECO:0000256" key="1">
    <source>
        <dbReference type="SAM" id="SignalP"/>
    </source>
</evidence>
<organism evidence="2 3">
    <name type="scientific">Candidatus Aquicultor secundus</name>
    <dbReference type="NCBI Taxonomy" id="1973895"/>
    <lineage>
        <taxon>Bacteria</taxon>
        <taxon>Bacillati</taxon>
        <taxon>Actinomycetota</taxon>
        <taxon>Candidatus Aquicultoria</taxon>
        <taxon>Candidatus Aquicultorales</taxon>
        <taxon>Candidatus Aquicultoraceae</taxon>
        <taxon>Candidatus Aquicultor</taxon>
    </lineage>
</organism>
<sequence>MRLVIKSVLLVAAVFSFIIATASTALAIEPTTTVAGYNWPQIYDSSTNTPHGGYTTTTNKCKECHAVHIATGSYMLTRADKRADTCDFCHNYGGPGVGTDVIMNAEGHGLDTTQTASTTITAPDDTIPSYQVQTSRWGCLECHSVHDNQTVKLTGETSTFLLKSDPNPGKTYLFYTVTTGESSETMSDWCSTCHNADFGRHDDTQTVKNVMLGTTTTTVYGHDCSGGGYSTDSVTGYAVVTPDDTSNEGPTCEQCHKATGIGGGFPHSSENTPTTGTLTAPDMLMAGTIPNQLDKVCETCHNTASLQ</sequence>
<comment type="caution">
    <text evidence="2">The sequence shown here is derived from an EMBL/GenBank/DDBJ whole genome shotgun (WGS) entry which is preliminary data.</text>
</comment>
<dbReference type="SUPFAM" id="SSF48695">
    <property type="entry name" value="Multiheme cytochromes"/>
    <property type="match status" value="1"/>
</dbReference>
<feature type="chain" id="PRO_5014598094" evidence="1">
    <location>
        <begin position="28"/>
        <end position="307"/>
    </location>
</feature>